<dbReference type="Proteomes" id="UP000305546">
    <property type="component" value="Unassembled WGS sequence"/>
</dbReference>
<dbReference type="OrthoDB" id="3189549at2"/>
<keyword evidence="4" id="KW-1185">Reference proteome</keyword>
<dbReference type="NCBIfam" id="TIGR01868">
    <property type="entry name" value="casD_Cas5e"/>
    <property type="match status" value="1"/>
</dbReference>
<dbReference type="Pfam" id="PF09704">
    <property type="entry name" value="Cas_Cas5d"/>
    <property type="match status" value="1"/>
</dbReference>
<feature type="region of interest" description="Disordered" evidence="2">
    <location>
        <begin position="224"/>
        <end position="245"/>
    </location>
</feature>
<organism evidence="3 4">
    <name type="scientific">Amycolatopsis alkalitolerans</name>
    <dbReference type="NCBI Taxonomy" id="2547244"/>
    <lineage>
        <taxon>Bacteria</taxon>
        <taxon>Bacillati</taxon>
        <taxon>Actinomycetota</taxon>
        <taxon>Actinomycetes</taxon>
        <taxon>Pseudonocardiales</taxon>
        <taxon>Pseudonocardiaceae</taxon>
        <taxon>Amycolatopsis</taxon>
    </lineage>
</organism>
<dbReference type="GO" id="GO:0043571">
    <property type="term" value="P:maintenance of CRISPR repeat elements"/>
    <property type="evidence" value="ECO:0007669"/>
    <property type="project" value="InterPro"/>
</dbReference>
<dbReference type="RefSeq" id="WP_139099474.1">
    <property type="nucleotide sequence ID" value="NZ_VDFW01000029.1"/>
</dbReference>
<evidence type="ECO:0000313" key="4">
    <source>
        <dbReference type="Proteomes" id="UP000305546"/>
    </source>
</evidence>
<dbReference type="Gene3D" id="3.30.70.2660">
    <property type="match status" value="1"/>
</dbReference>
<dbReference type="GO" id="GO:0051607">
    <property type="term" value="P:defense response to virus"/>
    <property type="evidence" value="ECO:0007669"/>
    <property type="project" value="UniProtKB-KW"/>
</dbReference>
<dbReference type="InterPro" id="IPR021124">
    <property type="entry name" value="CRISPR-assoc_prot_Cas5"/>
</dbReference>
<name>A0A5C4LV21_9PSEU</name>
<dbReference type="GO" id="GO:0003723">
    <property type="term" value="F:RNA binding"/>
    <property type="evidence" value="ECO:0007669"/>
    <property type="project" value="InterPro"/>
</dbReference>
<gene>
    <name evidence="3" type="primary">cas5e</name>
    <name evidence="3" type="ORF">FG385_26240</name>
</gene>
<dbReference type="InterPro" id="IPR013422">
    <property type="entry name" value="CRISPR-assoc_prot_Cas5_N"/>
</dbReference>
<comment type="caution">
    <text evidence="3">The sequence shown here is derived from an EMBL/GenBank/DDBJ whole genome shotgun (WGS) entry which is preliminary data.</text>
</comment>
<dbReference type="EMBL" id="VDFW01000029">
    <property type="protein sequence ID" value="TNC22057.1"/>
    <property type="molecule type" value="Genomic_DNA"/>
</dbReference>
<evidence type="ECO:0000256" key="2">
    <source>
        <dbReference type="SAM" id="MobiDB-lite"/>
    </source>
</evidence>
<accession>A0A5C4LV21</accession>
<keyword evidence="1" id="KW-0051">Antiviral defense</keyword>
<sequence length="245" mass="26809">MSVVALRLAGPLQSWGAGSRFVRRATEREPTKSGVIGLVAAAYGLRRTDPLEDLLGLRLGVRADQPGQLMRDFQTAQRAKRERDGSLTWHSLPLSHRYYLTDAAFLAVLEGDRSLVESIDQAIRAPQFPLYLGRRSCPPAGPIALGVTDDDLHTALATWSWQAGSAVQRQHRERVVRLAIMRDAAPGEPGTESMRDAPVSFDPNRREYAWRPVTRGSVEIANPHGVVDPSTEHNPMSALGGPSCS</sequence>
<evidence type="ECO:0000313" key="3">
    <source>
        <dbReference type="EMBL" id="TNC22057.1"/>
    </source>
</evidence>
<dbReference type="NCBIfam" id="TIGR02593">
    <property type="entry name" value="CRISPR_cas5"/>
    <property type="match status" value="1"/>
</dbReference>
<dbReference type="CDD" id="cd09756">
    <property type="entry name" value="Cas5_I-E"/>
    <property type="match status" value="1"/>
</dbReference>
<proteinExistence type="predicted"/>
<evidence type="ECO:0000256" key="1">
    <source>
        <dbReference type="ARBA" id="ARBA00023118"/>
    </source>
</evidence>
<protein>
    <submittedName>
        <fullName evidence="3">Type I-E CRISPR-associated protein Cas5/CasD</fullName>
    </submittedName>
</protein>
<dbReference type="AlphaFoldDB" id="A0A5C4LV21"/>
<dbReference type="InterPro" id="IPR010147">
    <property type="entry name" value="CRISPR-assoc_prot_CasD"/>
</dbReference>
<reference evidence="3 4" key="1">
    <citation type="submission" date="2019-06" db="EMBL/GenBank/DDBJ databases">
        <title>Amycolatopsis alkalitolerans sp. nov., isolated from Gastrodia elata Blume.</title>
        <authorList>
            <person name="Narsing Rao M.P."/>
            <person name="Li W.J."/>
        </authorList>
    </citation>
    <scope>NUCLEOTIDE SEQUENCE [LARGE SCALE GENOMIC DNA]</scope>
    <source>
        <strain evidence="3 4">SYSUP0005</strain>
    </source>
</reference>